<feature type="transmembrane region" description="Helical" evidence="7">
    <location>
        <begin position="352"/>
        <end position="370"/>
    </location>
</feature>
<comment type="subcellular location">
    <subcellularLocation>
        <location evidence="1">Membrane</location>
        <topology evidence="1">Multi-pass membrane protein</topology>
    </subcellularLocation>
</comment>
<dbReference type="Gene3D" id="1.20.1740.10">
    <property type="entry name" value="Amino acid/polyamine transporter I"/>
    <property type="match status" value="1"/>
</dbReference>
<reference evidence="8 9" key="1">
    <citation type="journal article" date="2014" name="Int. J. Syst. Evol. Microbiol.">
        <title>Complete genome sequence of Corynebacterium casei LMG S-19264T (=DSM 44701T), isolated from a smear-ripened cheese.</title>
        <authorList>
            <consortium name="US DOE Joint Genome Institute (JGI-PGF)"/>
            <person name="Walter F."/>
            <person name="Albersmeier A."/>
            <person name="Kalinowski J."/>
            <person name="Ruckert C."/>
        </authorList>
    </citation>
    <scope>NUCLEOTIDE SEQUENCE [LARGE SCALE GENOMIC DNA]</scope>
    <source>
        <strain evidence="8 9">JCM 4677</strain>
    </source>
</reference>
<dbReference type="GO" id="GO:0022857">
    <property type="term" value="F:transmembrane transporter activity"/>
    <property type="evidence" value="ECO:0007669"/>
    <property type="project" value="InterPro"/>
</dbReference>
<feature type="transmembrane region" description="Helical" evidence="7">
    <location>
        <begin position="101"/>
        <end position="127"/>
    </location>
</feature>
<evidence type="ECO:0000256" key="3">
    <source>
        <dbReference type="ARBA" id="ARBA00022692"/>
    </source>
</evidence>
<evidence type="ECO:0000256" key="5">
    <source>
        <dbReference type="ARBA" id="ARBA00023136"/>
    </source>
</evidence>
<dbReference type="PANTHER" id="PTHR45649">
    <property type="entry name" value="AMINO-ACID PERMEASE BAT1"/>
    <property type="match status" value="1"/>
</dbReference>
<dbReference type="PANTHER" id="PTHR45649:SF26">
    <property type="entry name" value="OS04G0435100 PROTEIN"/>
    <property type="match status" value="1"/>
</dbReference>
<evidence type="ECO:0000256" key="2">
    <source>
        <dbReference type="ARBA" id="ARBA00022448"/>
    </source>
</evidence>
<keyword evidence="3 7" id="KW-0812">Transmembrane</keyword>
<dbReference type="GO" id="GO:0016020">
    <property type="term" value="C:membrane"/>
    <property type="evidence" value="ECO:0007669"/>
    <property type="project" value="UniProtKB-SubCell"/>
</dbReference>
<feature type="transmembrane region" description="Helical" evidence="7">
    <location>
        <begin position="451"/>
        <end position="474"/>
    </location>
</feature>
<evidence type="ECO:0000256" key="1">
    <source>
        <dbReference type="ARBA" id="ARBA00004141"/>
    </source>
</evidence>
<dbReference type="KEGG" id="sgm:GCM10017557_04060"/>
<dbReference type="EMBL" id="AP023440">
    <property type="protein sequence ID" value="BCL25547.1"/>
    <property type="molecule type" value="Genomic_DNA"/>
</dbReference>
<gene>
    <name evidence="8" type="ORF">GCM10017557_04060</name>
</gene>
<accession>A0A7G1NVC4</accession>
<keyword evidence="9" id="KW-1185">Reference proteome</keyword>
<protein>
    <submittedName>
        <fullName evidence="8">Amino acid permease</fullName>
    </submittedName>
</protein>
<keyword evidence="2" id="KW-0813">Transport</keyword>
<feature type="compositionally biased region" description="Polar residues" evidence="6">
    <location>
        <begin position="493"/>
        <end position="508"/>
    </location>
</feature>
<feature type="transmembrane region" description="Helical" evidence="7">
    <location>
        <begin position="58"/>
        <end position="80"/>
    </location>
</feature>
<feature type="transmembrane region" description="Helical" evidence="7">
    <location>
        <begin position="304"/>
        <end position="331"/>
    </location>
</feature>
<keyword evidence="4 7" id="KW-1133">Transmembrane helix</keyword>
<dbReference type="PIRSF" id="PIRSF006060">
    <property type="entry name" value="AA_transporter"/>
    <property type="match status" value="1"/>
</dbReference>
<evidence type="ECO:0000256" key="4">
    <source>
        <dbReference type="ARBA" id="ARBA00022989"/>
    </source>
</evidence>
<evidence type="ECO:0000313" key="9">
    <source>
        <dbReference type="Proteomes" id="UP000516444"/>
    </source>
</evidence>
<dbReference type="RefSeq" id="WP_055507969.1">
    <property type="nucleotide sequence ID" value="NZ_AP023440.1"/>
</dbReference>
<sequence>MDDTRTDAGELAEYGYEQELKRTLSAWAVFAIGFATISPVVGIYAVVQLGFAFAGPTWIWAVVVAFLGQLLVAVVYAELSSQFPITGGVYQWVRRLGGPRLGWLVGWIYLASAVASLTTVAYLGATWLYMLAEDGVPSAAVHVLLGVVFVAVALGINLLGVNPVKHFLNAGIVAEGVASIAVSLILLLFVRHNGFGLLFETLGAQDVSGGSVTAGLLTCLAVAGWAFLGFDATTQVAEETEQPRRSVPRALLRAYLFVAFTVLLTGLAVTLALRRPEDAVSGAIVDPVFEAVTQGLGGWSEKPFIVVVLIAFFACAVSIQTYIGRAVYAFARDRQLPFSRTLATVGPRQIPYVSLIATAVLAGLGLLLGLNGNAAATLIAFGSGGFYFVFLAVAVVALVARLTGRWNPAAGQLRLGRTGLAVNVLAVLWLLFEAVNIAWPRTELAPVDGSWMQVWAVILVFSALFVIGLVYVVVAKPHTELAPNPAAADPAAGSSTAGNPTAQETKAS</sequence>
<dbReference type="AlphaFoldDB" id="A0A7G1NVC4"/>
<feature type="transmembrane region" description="Helical" evidence="7">
    <location>
        <begin position="139"/>
        <end position="160"/>
    </location>
</feature>
<feature type="transmembrane region" description="Helical" evidence="7">
    <location>
        <begin position="420"/>
        <end position="439"/>
    </location>
</feature>
<dbReference type="Proteomes" id="UP000516444">
    <property type="component" value="Chromosome"/>
</dbReference>
<proteinExistence type="predicted"/>
<evidence type="ECO:0000256" key="7">
    <source>
        <dbReference type="SAM" id="Phobius"/>
    </source>
</evidence>
<dbReference type="Pfam" id="PF13520">
    <property type="entry name" value="AA_permease_2"/>
    <property type="match status" value="1"/>
</dbReference>
<organism evidence="8 9">
    <name type="scientific">Streptomyces aurantiacus</name>
    <dbReference type="NCBI Taxonomy" id="47760"/>
    <lineage>
        <taxon>Bacteria</taxon>
        <taxon>Bacillati</taxon>
        <taxon>Actinomycetota</taxon>
        <taxon>Actinomycetes</taxon>
        <taxon>Kitasatosporales</taxon>
        <taxon>Streptomycetaceae</taxon>
        <taxon>Streptomyces</taxon>
        <taxon>Streptomyces aurantiacus group</taxon>
    </lineage>
</organism>
<dbReference type="OrthoDB" id="8274074at2"/>
<evidence type="ECO:0000313" key="8">
    <source>
        <dbReference type="EMBL" id="BCL25547.1"/>
    </source>
</evidence>
<feature type="transmembrane region" description="Helical" evidence="7">
    <location>
        <begin position="167"/>
        <end position="190"/>
    </location>
</feature>
<evidence type="ECO:0000256" key="6">
    <source>
        <dbReference type="SAM" id="MobiDB-lite"/>
    </source>
</evidence>
<name>A0A7G1NVC4_9ACTN</name>
<keyword evidence="5 7" id="KW-0472">Membrane</keyword>
<feature type="transmembrane region" description="Helical" evidence="7">
    <location>
        <begin position="376"/>
        <end position="399"/>
    </location>
</feature>
<feature type="region of interest" description="Disordered" evidence="6">
    <location>
        <begin position="484"/>
        <end position="508"/>
    </location>
</feature>
<feature type="transmembrane region" description="Helical" evidence="7">
    <location>
        <begin position="210"/>
        <end position="230"/>
    </location>
</feature>
<dbReference type="InterPro" id="IPR002293">
    <property type="entry name" value="AA/rel_permease1"/>
</dbReference>
<feature type="transmembrane region" description="Helical" evidence="7">
    <location>
        <begin position="24"/>
        <end position="46"/>
    </location>
</feature>
<feature type="transmembrane region" description="Helical" evidence="7">
    <location>
        <begin position="251"/>
        <end position="273"/>
    </location>
</feature>